<evidence type="ECO:0000313" key="4">
    <source>
        <dbReference type="EMBL" id="SFN18894.1"/>
    </source>
</evidence>
<keyword evidence="2 4" id="KW-0067">ATP-binding</keyword>
<dbReference type="PANTHER" id="PTHR43582:SF2">
    <property type="entry name" value="LINEARMYCIN RESISTANCE ATP-BINDING PROTEIN LNRL"/>
    <property type="match status" value="1"/>
</dbReference>
<dbReference type="EMBL" id="FOVI01000002">
    <property type="protein sequence ID" value="SFN18894.1"/>
    <property type="molecule type" value="Genomic_DNA"/>
</dbReference>
<dbReference type="Gene3D" id="3.40.50.300">
    <property type="entry name" value="P-loop containing nucleotide triphosphate hydrolases"/>
    <property type="match status" value="1"/>
</dbReference>
<dbReference type="PANTHER" id="PTHR43582">
    <property type="entry name" value="LINEARMYCIN RESISTANCE ATP-BINDING PROTEIN LNRL"/>
    <property type="match status" value="1"/>
</dbReference>
<accession>A0A1I4WYS2</accession>
<dbReference type="PROSITE" id="PS50893">
    <property type="entry name" value="ABC_TRANSPORTER_2"/>
    <property type="match status" value="1"/>
</dbReference>
<dbReference type="GO" id="GO:0005524">
    <property type="term" value="F:ATP binding"/>
    <property type="evidence" value="ECO:0007669"/>
    <property type="project" value="UniProtKB-KW"/>
</dbReference>
<dbReference type="Proteomes" id="UP000199036">
    <property type="component" value="Unassembled WGS sequence"/>
</dbReference>
<dbReference type="InterPro" id="IPR017871">
    <property type="entry name" value="ABC_transporter-like_CS"/>
</dbReference>
<evidence type="ECO:0000256" key="2">
    <source>
        <dbReference type="ARBA" id="ARBA00022840"/>
    </source>
</evidence>
<sequence>MQSIIKIQNISKQYKGADFQSLNNVVLNIPQQSVFGLLGPNGAGKTTLISILCGIIQPTLGSYEINGISNKNTSSIKNIIGVVPQEYALYPTLTAYENLMYFGSLYNVSKADLKAKIPEFLIHLGLENFMHKKIQTFSGGMKRRVNLIAGILHNPKVLFLDEPTVGVDVQSRATIIDYLKLLNQQGTTIVYTSHLMAEAQDFCTDIAIIDQGSVFVQGTPKELIENVPNANSLEEVFIELTGKKLRDVV</sequence>
<organism evidence="4 5">
    <name type="scientific">Paenimyroides ummariense</name>
    <dbReference type="NCBI Taxonomy" id="913024"/>
    <lineage>
        <taxon>Bacteria</taxon>
        <taxon>Pseudomonadati</taxon>
        <taxon>Bacteroidota</taxon>
        <taxon>Flavobacteriia</taxon>
        <taxon>Flavobacteriales</taxon>
        <taxon>Flavobacteriaceae</taxon>
        <taxon>Paenimyroides</taxon>
    </lineage>
</organism>
<dbReference type="PROSITE" id="PS00211">
    <property type="entry name" value="ABC_TRANSPORTER_1"/>
    <property type="match status" value="1"/>
</dbReference>
<dbReference type="CDD" id="cd03263">
    <property type="entry name" value="ABC_subfamily_A"/>
    <property type="match status" value="1"/>
</dbReference>
<evidence type="ECO:0000313" key="5">
    <source>
        <dbReference type="Proteomes" id="UP000199036"/>
    </source>
</evidence>
<feature type="domain" description="ABC transporter" evidence="3">
    <location>
        <begin position="5"/>
        <end position="236"/>
    </location>
</feature>
<dbReference type="STRING" id="913024.SAMN05421741_10224"/>
<dbReference type="Pfam" id="PF00005">
    <property type="entry name" value="ABC_tran"/>
    <property type="match status" value="1"/>
</dbReference>
<evidence type="ECO:0000256" key="1">
    <source>
        <dbReference type="ARBA" id="ARBA00022741"/>
    </source>
</evidence>
<dbReference type="InterPro" id="IPR003593">
    <property type="entry name" value="AAA+_ATPase"/>
</dbReference>
<proteinExistence type="predicted"/>
<dbReference type="InterPro" id="IPR003439">
    <property type="entry name" value="ABC_transporter-like_ATP-bd"/>
</dbReference>
<dbReference type="InterPro" id="IPR027417">
    <property type="entry name" value="P-loop_NTPase"/>
</dbReference>
<reference evidence="5" key="1">
    <citation type="submission" date="2016-10" db="EMBL/GenBank/DDBJ databases">
        <authorList>
            <person name="Varghese N."/>
            <person name="Submissions S."/>
        </authorList>
    </citation>
    <scope>NUCLEOTIDE SEQUENCE [LARGE SCALE GENOMIC DNA]</scope>
    <source>
        <strain evidence="5">DS-12</strain>
    </source>
</reference>
<dbReference type="SMART" id="SM00382">
    <property type="entry name" value="AAA"/>
    <property type="match status" value="1"/>
</dbReference>
<dbReference type="GO" id="GO:0016887">
    <property type="term" value="F:ATP hydrolysis activity"/>
    <property type="evidence" value="ECO:0007669"/>
    <property type="project" value="InterPro"/>
</dbReference>
<evidence type="ECO:0000259" key="3">
    <source>
        <dbReference type="PROSITE" id="PS50893"/>
    </source>
</evidence>
<keyword evidence="1" id="KW-0547">Nucleotide-binding</keyword>
<dbReference type="RefSeq" id="WP_091518158.1">
    <property type="nucleotide sequence ID" value="NZ_FOVI01000002.1"/>
</dbReference>
<name>A0A1I4WYS2_9FLAO</name>
<dbReference type="SUPFAM" id="SSF52540">
    <property type="entry name" value="P-loop containing nucleoside triphosphate hydrolases"/>
    <property type="match status" value="1"/>
</dbReference>
<keyword evidence="5" id="KW-1185">Reference proteome</keyword>
<gene>
    <name evidence="4" type="ORF">SAMN05421741_10224</name>
</gene>
<dbReference type="OrthoDB" id="9801987at2"/>
<protein>
    <submittedName>
        <fullName evidence="4">ABC-2 type transport system ATP-binding protein</fullName>
    </submittedName>
</protein>
<dbReference type="AlphaFoldDB" id="A0A1I4WYS2"/>